<comment type="caution">
    <text evidence="1">The sequence shown here is derived from an EMBL/GenBank/DDBJ whole genome shotgun (WGS) entry which is preliminary data.</text>
</comment>
<accession>A0A327JWJ0</accession>
<sequence>MKPLPHTPDLLAVAPRVIWFEPPETALADPVRFLAYVMTYGTAEDVAIVRRHVGDEGFREAIAKAPPGILDARSWAYWNVMAGNDPPPPMPRRHIPG</sequence>
<dbReference type="Proteomes" id="UP000248863">
    <property type="component" value="Unassembled WGS sequence"/>
</dbReference>
<organism evidence="1 2">
    <name type="scientific">Rhodoplanes elegans</name>
    <dbReference type="NCBI Taxonomy" id="29408"/>
    <lineage>
        <taxon>Bacteria</taxon>
        <taxon>Pseudomonadati</taxon>
        <taxon>Pseudomonadota</taxon>
        <taxon>Alphaproteobacteria</taxon>
        <taxon>Hyphomicrobiales</taxon>
        <taxon>Nitrobacteraceae</taxon>
        <taxon>Rhodoplanes</taxon>
    </lineage>
</organism>
<evidence type="ECO:0000313" key="2">
    <source>
        <dbReference type="Proteomes" id="UP000248863"/>
    </source>
</evidence>
<dbReference type="RefSeq" id="WP_111360393.1">
    <property type="nucleotide sequence ID" value="NZ_NHSK01000200.1"/>
</dbReference>
<keyword evidence="2" id="KW-1185">Reference proteome</keyword>
<name>A0A327JWJ0_9BRAD</name>
<gene>
    <name evidence="1" type="ORF">CH338_28115</name>
</gene>
<dbReference type="OrthoDB" id="8232991at2"/>
<dbReference type="EMBL" id="NPEU01000646">
    <property type="protein sequence ID" value="RAI29945.1"/>
    <property type="molecule type" value="Genomic_DNA"/>
</dbReference>
<protein>
    <submittedName>
        <fullName evidence="1">Uncharacterized protein</fullName>
    </submittedName>
</protein>
<dbReference type="AlphaFoldDB" id="A0A327JWJ0"/>
<proteinExistence type="predicted"/>
<reference evidence="1 2" key="1">
    <citation type="submission" date="2017-07" db="EMBL/GenBank/DDBJ databases">
        <title>Draft Genome Sequences of Select Purple Nonsulfur Bacteria.</title>
        <authorList>
            <person name="Lasarre B."/>
            <person name="Mckinlay J.B."/>
        </authorList>
    </citation>
    <scope>NUCLEOTIDE SEQUENCE [LARGE SCALE GENOMIC DNA]</scope>
    <source>
        <strain evidence="1 2">DSM 11907</strain>
    </source>
</reference>
<evidence type="ECO:0000313" key="1">
    <source>
        <dbReference type="EMBL" id="RAI29945.1"/>
    </source>
</evidence>